<proteinExistence type="predicted"/>
<dbReference type="GO" id="GO:0006355">
    <property type="term" value="P:regulation of DNA-templated transcription"/>
    <property type="evidence" value="ECO:0007669"/>
    <property type="project" value="UniProtKB-ARBA"/>
</dbReference>
<organism evidence="9 10">
    <name type="scientific">Penstemon smallii</name>
    <dbReference type="NCBI Taxonomy" id="265156"/>
    <lineage>
        <taxon>Eukaryota</taxon>
        <taxon>Viridiplantae</taxon>
        <taxon>Streptophyta</taxon>
        <taxon>Embryophyta</taxon>
        <taxon>Tracheophyta</taxon>
        <taxon>Spermatophyta</taxon>
        <taxon>Magnoliopsida</taxon>
        <taxon>eudicotyledons</taxon>
        <taxon>Gunneridae</taxon>
        <taxon>Pentapetalae</taxon>
        <taxon>asterids</taxon>
        <taxon>lamiids</taxon>
        <taxon>Lamiales</taxon>
        <taxon>Plantaginaceae</taxon>
        <taxon>Cheloneae</taxon>
        <taxon>Penstemon</taxon>
    </lineage>
</organism>
<dbReference type="PROSITE" id="PS50090">
    <property type="entry name" value="MYB_LIKE"/>
    <property type="match status" value="1"/>
</dbReference>
<keyword evidence="4" id="KW-0804">Transcription</keyword>
<keyword evidence="6" id="KW-0175">Coiled coil</keyword>
<dbReference type="GO" id="GO:0005634">
    <property type="term" value="C:nucleus"/>
    <property type="evidence" value="ECO:0007669"/>
    <property type="project" value="UniProtKB-SubCell"/>
</dbReference>
<evidence type="ECO:0000256" key="5">
    <source>
        <dbReference type="ARBA" id="ARBA00023242"/>
    </source>
</evidence>
<dbReference type="InterPro" id="IPR044822">
    <property type="entry name" value="Myb_DNA-bind_4"/>
</dbReference>
<evidence type="ECO:0000256" key="3">
    <source>
        <dbReference type="ARBA" id="ARBA00023125"/>
    </source>
</evidence>
<dbReference type="AlphaFoldDB" id="A0ABD3U859"/>
<evidence type="ECO:0000256" key="6">
    <source>
        <dbReference type="SAM" id="Coils"/>
    </source>
</evidence>
<evidence type="ECO:0000256" key="2">
    <source>
        <dbReference type="ARBA" id="ARBA00023015"/>
    </source>
</evidence>
<gene>
    <name evidence="9" type="ORF">ACJIZ3_001771</name>
</gene>
<dbReference type="Gene3D" id="1.10.10.60">
    <property type="entry name" value="Homeodomain-like"/>
    <property type="match status" value="1"/>
</dbReference>
<reference evidence="9 10" key="1">
    <citation type="submission" date="2024-12" db="EMBL/GenBank/DDBJ databases">
        <title>The unique morphological basis and parallel evolutionary history of personate flowers in Penstemon.</title>
        <authorList>
            <person name="Depatie T.H."/>
            <person name="Wessinger C.A."/>
        </authorList>
    </citation>
    <scope>NUCLEOTIDE SEQUENCE [LARGE SCALE GENOMIC DNA]</scope>
    <source>
        <strain evidence="9">WTNN_2</strain>
        <tissue evidence="9">Leaf</tissue>
    </source>
</reference>
<keyword evidence="10" id="KW-1185">Reference proteome</keyword>
<keyword evidence="3" id="KW-0238">DNA-binding</keyword>
<comment type="caution">
    <text evidence="9">The sequence shown here is derived from an EMBL/GenBank/DDBJ whole genome shotgun (WGS) entry which is preliminary data.</text>
</comment>
<dbReference type="CDD" id="cd12203">
    <property type="entry name" value="GT1"/>
    <property type="match status" value="1"/>
</dbReference>
<evidence type="ECO:0000313" key="10">
    <source>
        <dbReference type="Proteomes" id="UP001634393"/>
    </source>
</evidence>
<feature type="region of interest" description="Disordered" evidence="7">
    <location>
        <begin position="1"/>
        <end position="26"/>
    </location>
</feature>
<dbReference type="EMBL" id="JBJXBP010000002">
    <property type="protein sequence ID" value="KAL3844368.1"/>
    <property type="molecule type" value="Genomic_DNA"/>
</dbReference>
<dbReference type="InterPro" id="IPR001005">
    <property type="entry name" value="SANT/Myb"/>
</dbReference>
<evidence type="ECO:0000256" key="4">
    <source>
        <dbReference type="ARBA" id="ARBA00023163"/>
    </source>
</evidence>
<accession>A0ABD3U859</accession>
<evidence type="ECO:0000256" key="1">
    <source>
        <dbReference type="ARBA" id="ARBA00004123"/>
    </source>
</evidence>
<feature type="compositionally biased region" description="Polar residues" evidence="7">
    <location>
        <begin position="1"/>
        <end position="16"/>
    </location>
</feature>
<evidence type="ECO:0000256" key="7">
    <source>
        <dbReference type="SAM" id="MobiDB-lite"/>
    </source>
</evidence>
<feature type="domain" description="Myb-like" evidence="8">
    <location>
        <begin position="48"/>
        <end position="104"/>
    </location>
</feature>
<sequence>MYNTPGNVSSNPTNPRKPTISYPLHHRLPPTIAGGSRGDDHERLTQQWSKQETRDLIEIRAQIEWDFNTTEMKESLWEMLANRMTEKGYTKTIDQCKCKWRNLVTKYKELESSNLDNVQQCPFFDELHAVFTARADKLQQAQLDSGTCTSMEGKNKRKNVYVHQSNEEETDTNQAAGIRIVAPKRKEKSQKITQLEKKESQSLTNDGSILVLLHNMLSNFFEQQQRIDMELKESMEKRELDRELFEQEWRQTMEKLERERLAMEKAWREREEQRRLREESRAEKRDALLTALLNKLIHDEKNP</sequence>
<dbReference type="Proteomes" id="UP001634393">
    <property type="component" value="Unassembled WGS sequence"/>
</dbReference>
<dbReference type="GO" id="GO:0003677">
    <property type="term" value="F:DNA binding"/>
    <property type="evidence" value="ECO:0007669"/>
    <property type="project" value="UniProtKB-KW"/>
</dbReference>
<protein>
    <recommendedName>
        <fullName evidence="8">Myb-like domain-containing protein</fullName>
    </recommendedName>
</protein>
<name>A0ABD3U859_9LAMI</name>
<dbReference type="PANTHER" id="PTHR21654">
    <property type="entry name" value="FI21293P1"/>
    <property type="match status" value="1"/>
</dbReference>
<keyword evidence="5" id="KW-0539">Nucleus</keyword>
<evidence type="ECO:0000313" key="9">
    <source>
        <dbReference type="EMBL" id="KAL3844368.1"/>
    </source>
</evidence>
<feature type="coiled-coil region" evidence="6">
    <location>
        <begin position="246"/>
        <end position="273"/>
    </location>
</feature>
<comment type="subcellular location">
    <subcellularLocation>
        <location evidence="1">Nucleus</location>
    </subcellularLocation>
</comment>
<keyword evidence="2" id="KW-0805">Transcription regulation</keyword>
<dbReference type="PANTHER" id="PTHR21654:SF84">
    <property type="entry name" value="SI:DKEY-66I24.7"/>
    <property type="match status" value="1"/>
</dbReference>
<dbReference type="Pfam" id="PF13837">
    <property type="entry name" value="Myb_DNA-bind_4"/>
    <property type="match status" value="1"/>
</dbReference>
<evidence type="ECO:0000259" key="8">
    <source>
        <dbReference type="PROSITE" id="PS50090"/>
    </source>
</evidence>